<evidence type="ECO:0000313" key="2">
    <source>
        <dbReference type="Proteomes" id="UP000027395"/>
    </source>
</evidence>
<dbReference type="PROSITE" id="PS51257">
    <property type="entry name" value="PROKAR_LIPOPROTEIN"/>
    <property type="match status" value="1"/>
</dbReference>
<keyword evidence="2" id="KW-1185">Reference proteome</keyword>
<evidence type="ECO:0000313" key="1">
    <source>
        <dbReference type="EMBL" id="KEI68542.1"/>
    </source>
</evidence>
<name>A0A073CKT0_PLAA1</name>
<dbReference type="EMBL" id="CM002803">
    <property type="protein sequence ID" value="KEI68542.1"/>
    <property type="molecule type" value="Genomic_DNA"/>
</dbReference>
<dbReference type="RefSeq" id="WP_036831661.1">
    <property type="nucleotide sequence ID" value="NZ_CM002803.1"/>
</dbReference>
<reference evidence="1 2" key="1">
    <citation type="journal article" date="2014" name="Appl. Environ. Microbiol.">
        <title>Elucidation of insertion elements encoded on plasmids and in vitro construction of shuttle vectors from the toxic cyanobacterium Planktothrix.</title>
        <authorList>
            <person name="Christiansen G."/>
            <person name="Goesmann A."/>
            <person name="Kurmayer R."/>
        </authorList>
    </citation>
    <scope>NUCLEOTIDE SEQUENCE [LARGE SCALE GENOMIC DNA]</scope>
    <source>
        <strain evidence="1 2">NIVA-CYA 126/8</strain>
    </source>
</reference>
<proteinExistence type="predicted"/>
<accession>A0A073CKT0</accession>
<dbReference type="STRING" id="388467.A19Y_3808"/>
<dbReference type="AlphaFoldDB" id="A0A073CKT0"/>
<dbReference type="InterPro" id="IPR029058">
    <property type="entry name" value="AB_hydrolase_fold"/>
</dbReference>
<sequence length="85" mass="9278">MKVYALVVKSGSIAIFTASCHSEMGSFVCQPPQAQSHPLPVLYYLLGLICRSENFTIQADIQNFPVIPHKTGIFGHSMEGHGACR</sequence>
<organism evidence="1 2">
    <name type="scientific">Planktothrix agardhii (strain NIVA-CYA 126/8)</name>
    <dbReference type="NCBI Taxonomy" id="388467"/>
    <lineage>
        <taxon>Bacteria</taxon>
        <taxon>Bacillati</taxon>
        <taxon>Cyanobacteriota</taxon>
        <taxon>Cyanophyceae</taxon>
        <taxon>Oscillatoriophycideae</taxon>
        <taxon>Oscillatoriales</taxon>
        <taxon>Microcoleaceae</taxon>
        <taxon>Planktothrix</taxon>
    </lineage>
</organism>
<dbReference type="PATRIC" id="fig|388467.6.peg.3753"/>
<protein>
    <recommendedName>
        <fullName evidence="3">S-formylglutathione hydrolase</fullName>
    </recommendedName>
</protein>
<dbReference type="Proteomes" id="UP000027395">
    <property type="component" value="Chromosome"/>
</dbReference>
<gene>
    <name evidence="1" type="ORF">A19Y_3808</name>
</gene>
<evidence type="ECO:0008006" key="3">
    <source>
        <dbReference type="Google" id="ProtNLM"/>
    </source>
</evidence>
<dbReference type="GeneID" id="77289897"/>
<dbReference type="SUPFAM" id="SSF53474">
    <property type="entry name" value="alpha/beta-Hydrolases"/>
    <property type="match status" value="1"/>
</dbReference>
<dbReference type="Gene3D" id="3.40.50.1820">
    <property type="entry name" value="alpha/beta hydrolase"/>
    <property type="match status" value="1"/>
</dbReference>
<dbReference type="HOGENOM" id="CLU_2509844_0_0_3"/>